<keyword evidence="1" id="KW-0479">Metal-binding</keyword>
<name>A0A1S3HXN7_LINAN</name>
<proteinExistence type="predicted"/>
<evidence type="ECO:0000259" key="6">
    <source>
        <dbReference type="PROSITE" id="PS51800"/>
    </source>
</evidence>
<evidence type="ECO:0000313" key="7">
    <source>
        <dbReference type="Proteomes" id="UP000085678"/>
    </source>
</evidence>
<organism evidence="7 8">
    <name type="scientific">Lingula anatina</name>
    <name type="common">Brachiopod</name>
    <name type="synonym">Lingula unguis</name>
    <dbReference type="NCBI Taxonomy" id="7574"/>
    <lineage>
        <taxon>Eukaryota</taxon>
        <taxon>Metazoa</taxon>
        <taxon>Spiralia</taxon>
        <taxon>Lophotrochozoa</taxon>
        <taxon>Brachiopoda</taxon>
        <taxon>Linguliformea</taxon>
        <taxon>Lingulata</taxon>
        <taxon>Lingulida</taxon>
        <taxon>Linguloidea</taxon>
        <taxon>Lingulidae</taxon>
        <taxon>Lingula</taxon>
    </lineage>
</organism>
<dbReference type="InterPro" id="IPR022776">
    <property type="entry name" value="TRM13/UPF0224_CHHC_Znf_dom"/>
</dbReference>
<reference evidence="8" key="1">
    <citation type="journal article" date="2015" name="Nat. Commun.">
        <title>The Lingula genome provides insights into brachiopod evolution and the origin of phosphate biomineralization.</title>
        <authorList>
            <person name="Luo Y.J."/>
            <person name="Takeuchi T."/>
            <person name="Koyanagi R."/>
            <person name="Yamada L."/>
            <person name="Kanda M."/>
            <person name="Khalturina M."/>
            <person name="Fujie M."/>
            <person name="Yamasaki S.I."/>
            <person name="Endo K."/>
            <person name="Satoh N."/>
        </authorList>
    </citation>
    <scope>NUCLEOTIDE SEQUENCE</scope>
</reference>
<reference evidence="8" key="2">
    <citation type="submission" date="2025-08" db="UniProtKB">
        <authorList>
            <consortium name="RefSeq"/>
        </authorList>
    </citation>
    <scope>IDENTIFICATION</scope>
</reference>
<feature type="compositionally biased region" description="Acidic residues" evidence="5">
    <location>
        <begin position="372"/>
        <end position="381"/>
    </location>
</feature>
<feature type="compositionally biased region" description="Polar residues" evidence="5">
    <location>
        <begin position="204"/>
        <end position="215"/>
    </location>
</feature>
<dbReference type="KEGG" id="lak:106158771"/>
<dbReference type="InterPro" id="IPR051591">
    <property type="entry name" value="UPF0224_FAM112_RNA_Proc"/>
</dbReference>
<dbReference type="PROSITE" id="PS51800">
    <property type="entry name" value="ZF_CHHC_U11_48K"/>
    <property type="match status" value="2"/>
</dbReference>
<dbReference type="InterPro" id="IPR036236">
    <property type="entry name" value="Znf_C2H2_sf"/>
</dbReference>
<evidence type="ECO:0000256" key="5">
    <source>
        <dbReference type="SAM" id="MobiDB-lite"/>
    </source>
</evidence>
<feature type="coiled-coil region" evidence="4">
    <location>
        <begin position="386"/>
        <end position="434"/>
    </location>
</feature>
<keyword evidence="3" id="KW-0862">Zinc</keyword>
<dbReference type="Pfam" id="PF05253">
    <property type="entry name" value="zf-U11-48K"/>
    <property type="match status" value="2"/>
</dbReference>
<evidence type="ECO:0000256" key="4">
    <source>
        <dbReference type="SAM" id="Coils"/>
    </source>
</evidence>
<evidence type="ECO:0000256" key="3">
    <source>
        <dbReference type="ARBA" id="ARBA00022833"/>
    </source>
</evidence>
<dbReference type="GO" id="GO:0008270">
    <property type="term" value="F:zinc ion binding"/>
    <property type="evidence" value="ECO:0007669"/>
    <property type="project" value="UniProtKB-KW"/>
</dbReference>
<feature type="region of interest" description="Disordered" evidence="5">
    <location>
        <begin position="290"/>
        <end position="384"/>
    </location>
</feature>
<evidence type="ECO:0000256" key="2">
    <source>
        <dbReference type="ARBA" id="ARBA00022771"/>
    </source>
</evidence>
<dbReference type="Proteomes" id="UP000085678">
    <property type="component" value="Unplaced"/>
</dbReference>
<dbReference type="RefSeq" id="XP_013390326.1">
    <property type="nucleotide sequence ID" value="XM_013534872.1"/>
</dbReference>
<feature type="domain" description="CHHC U11-48K-type" evidence="6">
    <location>
        <begin position="44"/>
        <end position="71"/>
    </location>
</feature>
<dbReference type="PANTHER" id="PTHR21402">
    <property type="entry name" value="GAMETOCYTE SPECIFIC FACTOR 1-RELATED"/>
    <property type="match status" value="1"/>
</dbReference>
<gene>
    <name evidence="8" type="primary">LOC106158771</name>
</gene>
<dbReference type="OrthoDB" id="10069248at2759"/>
<accession>A0A1S3HXN7</accession>
<protein>
    <submittedName>
        <fullName evidence="8">Uncharacterized protein LOC106158771</fullName>
    </submittedName>
</protein>
<evidence type="ECO:0000256" key="1">
    <source>
        <dbReference type="ARBA" id="ARBA00022723"/>
    </source>
</evidence>
<feature type="compositionally biased region" description="Low complexity" evidence="5">
    <location>
        <begin position="340"/>
        <end position="371"/>
    </location>
</feature>
<feature type="domain" description="CHHC U11-48K-type" evidence="6">
    <location>
        <begin position="12"/>
        <end position="39"/>
    </location>
</feature>
<feature type="region of interest" description="Disordered" evidence="5">
    <location>
        <begin position="106"/>
        <end position="217"/>
    </location>
</feature>
<sequence>MAQYDVPDESDLMECPYDPVHMIRAKRFPYHLMKCRKNYAGKDMKTCPFNARHVVPGPELRYHISRCPDKAMLQQDVKNAMEKEEDEGAYFKGNTSVPTYFPEWDRPEPTEDWDAETPGIPRIGVDPKELNNPTRTYIKDLVGMTPAEKKRHKNRLQRRAQRIQQGLPPDASDEEENEEKPGSQPESQPREDSPSGQLRLPKQAAQTLQMAQQSRAAVKQQGPSSVFAYSLSQAGLGRGVGRGLGNGQIGANGMVPPGFSAQNGVLSHSENAQMLANLARGRGIARGIARGSPPSMSPTRPGSTPPGGAPVFQVGRGRGILTTGQPGSPSFVVPNISQLQQQQNVGQGDQVQGQGDVGQGQNDVGQGQVPQDGDEKEETETAEVQRVKAIRKIQKKLRQIADLEAEGKELDEAQMEKVSKKVELENELQKLQMQ</sequence>
<keyword evidence="7" id="KW-1185">Reference proteome</keyword>
<dbReference type="SUPFAM" id="SSF57667">
    <property type="entry name" value="beta-beta-alpha zinc fingers"/>
    <property type="match status" value="1"/>
</dbReference>
<dbReference type="PANTHER" id="PTHR21402:SF5">
    <property type="entry name" value="GAMETOCYTE SPECIFIC FACTOR 1"/>
    <property type="match status" value="1"/>
</dbReference>
<keyword evidence="4" id="KW-0175">Coiled coil</keyword>
<dbReference type="STRING" id="7574.A0A1S3HXN7"/>
<dbReference type="InParanoid" id="A0A1S3HXN7"/>
<feature type="compositionally biased region" description="Low complexity" evidence="5">
    <location>
        <begin position="290"/>
        <end position="302"/>
    </location>
</feature>
<dbReference type="GeneID" id="106158771"/>
<keyword evidence="2" id="KW-0863">Zinc-finger</keyword>
<evidence type="ECO:0000313" key="8">
    <source>
        <dbReference type="RefSeq" id="XP_013390326.1"/>
    </source>
</evidence>
<feature type="compositionally biased region" description="Basic residues" evidence="5">
    <location>
        <begin position="149"/>
        <end position="161"/>
    </location>
</feature>
<dbReference type="AlphaFoldDB" id="A0A1S3HXN7"/>